<keyword evidence="4" id="KW-1185">Reference proteome</keyword>
<dbReference type="OrthoDB" id="47007at2759"/>
<proteinExistence type="predicted"/>
<evidence type="ECO:0000313" key="4">
    <source>
        <dbReference type="Proteomes" id="UP000078595"/>
    </source>
</evidence>
<feature type="compositionally biased region" description="Polar residues" evidence="1">
    <location>
        <begin position="1"/>
        <end position="19"/>
    </location>
</feature>
<dbReference type="KEGG" id="kdj:28965490"/>
<sequence length="433" mass="48500">MSAQIQVQPMSVHDSTPVSQPIFHNPNSNPNPAPNAHLQNQNQSQAQGQQHAQPNPNSYQPSHPSYGTSTPSSIASPPHSTITITNGTTIPTHPGRTQTIQTITPILHGKPVPGPEYQVVSTNPQYNGTVSTTGGAAGILPIPKEIIEKVKWEVDAAFYVPVAARELAQTGVIHLPLNEIEKAKAHQLLDYCLFGEGANLYRNVLAKGDALRFREKLASFEKREVAKPDFNIGAIKDQIKIEIRNDIANQLRAEIKAELRSQLRAEIMDEVHSEISKVNARIDKLQNYVVDLHNKQNDELTARILAVANRVDGLKRDFNIFVDQVHIKEMNRVLLAAGRWAHPVPTLKGNYGPDNLETWNDGRWTLYIPDVIKNLPTDQLVQWLESYCIGEHSRNFTFLKDVPTHVKRSILFHFIGGKNDPNFFHNEQKVIQF</sequence>
<reference evidence="2" key="1">
    <citation type="submission" date="2013-07" db="EMBL/GenBank/DDBJ databases">
        <title>The Genome Sequence of Cryptococcus dejecticola CBS10117.</title>
        <authorList>
            <consortium name="The Broad Institute Genome Sequencing Platform"/>
            <person name="Cuomo C."/>
            <person name="Litvintseva A."/>
            <person name="Chen Y."/>
            <person name="Heitman J."/>
            <person name="Sun S."/>
            <person name="Springer D."/>
            <person name="Dromer F."/>
            <person name="Young S.K."/>
            <person name="Zeng Q."/>
            <person name="Gargeya S."/>
            <person name="Fitzgerald M."/>
            <person name="Abouelleil A."/>
            <person name="Alvarado L."/>
            <person name="Berlin A.M."/>
            <person name="Chapman S.B."/>
            <person name="Dewar J."/>
            <person name="Goldberg J."/>
            <person name="Griggs A."/>
            <person name="Gujja S."/>
            <person name="Hansen M."/>
            <person name="Howarth C."/>
            <person name="Imamovic A."/>
            <person name="Larimer J."/>
            <person name="McCowan C."/>
            <person name="Murphy C."/>
            <person name="Pearson M."/>
            <person name="Priest M."/>
            <person name="Roberts A."/>
            <person name="Saif S."/>
            <person name="Shea T."/>
            <person name="Sykes S."/>
            <person name="Wortman J."/>
            <person name="Nusbaum C."/>
            <person name="Birren B."/>
        </authorList>
    </citation>
    <scope>NUCLEOTIDE SEQUENCE [LARGE SCALE GENOMIC DNA]</scope>
    <source>
        <strain evidence="2">CBS 10117</strain>
    </source>
</reference>
<feature type="region of interest" description="Disordered" evidence="1">
    <location>
        <begin position="1"/>
        <end position="96"/>
    </location>
</feature>
<organism evidence="2">
    <name type="scientific">Kwoniella dejecticola CBS 10117</name>
    <dbReference type="NCBI Taxonomy" id="1296121"/>
    <lineage>
        <taxon>Eukaryota</taxon>
        <taxon>Fungi</taxon>
        <taxon>Dikarya</taxon>
        <taxon>Basidiomycota</taxon>
        <taxon>Agaricomycotina</taxon>
        <taxon>Tremellomycetes</taxon>
        <taxon>Tremellales</taxon>
        <taxon>Cryptococcaceae</taxon>
        <taxon>Kwoniella</taxon>
    </lineage>
</organism>
<reference evidence="3" key="3">
    <citation type="submission" date="2024-02" db="EMBL/GenBank/DDBJ databases">
        <title>Comparative genomics of Cryptococcus and Kwoniella reveals pathogenesis evolution and contrasting modes of karyotype evolution via chromosome fusion or intercentromeric recombination.</title>
        <authorList>
            <person name="Coelho M.A."/>
            <person name="David-Palma M."/>
            <person name="Shea T."/>
            <person name="Bowers K."/>
            <person name="McGinley-Smith S."/>
            <person name="Mohammad A.W."/>
            <person name="Gnirke A."/>
            <person name="Yurkov A.M."/>
            <person name="Nowrousian M."/>
            <person name="Sun S."/>
            <person name="Cuomo C.A."/>
            <person name="Heitman J."/>
        </authorList>
    </citation>
    <scope>NUCLEOTIDE SEQUENCE</scope>
    <source>
        <strain evidence="3">CBS 10117</strain>
    </source>
</reference>
<dbReference type="STRING" id="1296121.A0A1A6AC16"/>
<dbReference type="Proteomes" id="UP000078595">
    <property type="component" value="Chromosome 2"/>
</dbReference>
<protein>
    <submittedName>
        <fullName evidence="2">Uncharacterized protein</fullName>
    </submittedName>
</protein>
<dbReference type="EMBL" id="KI894028">
    <property type="protein sequence ID" value="OBR87583.1"/>
    <property type="molecule type" value="Genomic_DNA"/>
</dbReference>
<dbReference type="VEuPathDB" id="FungiDB:I303_01791"/>
<gene>
    <name evidence="2" type="ORF">I303_01791</name>
    <name evidence="3" type="ORF">I303_102068</name>
</gene>
<feature type="compositionally biased region" description="Low complexity" evidence="1">
    <location>
        <begin position="25"/>
        <end position="57"/>
    </location>
</feature>
<dbReference type="RefSeq" id="XP_018265425.1">
    <property type="nucleotide sequence ID" value="XM_018405144.1"/>
</dbReference>
<name>A0A1A6AC16_9TREE</name>
<feature type="compositionally biased region" description="Polar residues" evidence="1">
    <location>
        <begin position="58"/>
        <end position="80"/>
    </location>
</feature>
<dbReference type="AlphaFoldDB" id="A0A1A6AC16"/>
<reference evidence="3" key="2">
    <citation type="submission" date="2013-07" db="EMBL/GenBank/DDBJ databases">
        <authorList>
            <consortium name="The Broad Institute Genome Sequencing Platform"/>
            <person name="Cuomo C."/>
            <person name="Litvintseva A."/>
            <person name="Chen Y."/>
            <person name="Heitman J."/>
            <person name="Sun S."/>
            <person name="Springer D."/>
            <person name="Dromer F."/>
            <person name="Young S.K."/>
            <person name="Zeng Q."/>
            <person name="Gargeya S."/>
            <person name="Fitzgerald M."/>
            <person name="Abouelleil A."/>
            <person name="Alvarado L."/>
            <person name="Berlin A.M."/>
            <person name="Chapman S.B."/>
            <person name="Dewar J."/>
            <person name="Goldberg J."/>
            <person name="Griggs A."/>
            <person name="Gujja S."/>
            <person name="Hansen M."/>
            <person name="Howarth C."/>
            <person name="Imamovic A."/>
            <person name="Larimer J."/>
            <person name="McCowan C."/>
            <person name="Murphy C."/>
            <person name="Pearson M."/>
            <person name="Priest M."/>
            <person name="Roberts A."/>
            <person name="Saif S."/>
            <person name="Shea T."/>
            <person name="Sykes S."/>
            <person name="Wortman J."/>
            <person name="Nusbaum C."/>
            <person name="Birren B."/>
        </authorList>
    </citation>
    <scope>NUCLEOTIDE SEQUENCE</scope>
    <source>
        <strain evidence="3">CBS 10117</strain>
    </source>
</reference>
<feature type="compositionally biased region" description="Low complexity" evidence="1">
    <location>
        <begin position="81"/>
        <end position="92"/>
    </location>
</feature>
<evidence type="ECO:0000256" key="1">
    <source>
        <dbReference type="SAM" id="MobiDB-lite"/>
    </source>
</evidence>
<accession>A0A1A6AC16</accession>
<evidence type="ECO:0000313" key="2">
    <source>
        <dbReference type="EMBL" id="OBR87583.1"/>
    </source>
</evidence>
<evidence type="ECO:0000313" key="3">
    <source>
        <dbReference type="EMBL" id="WWC59512.1"/>
    </source>
</evidence>
<dbReference type="EMBL" id="CP144531">
    <property type="protein sequence ID" value="WWC59512.1"/>
    <property type="molecule type" value="Genomic_DNA"/>
</dbReference>
<dbReference type="GeneID" id="28965490"/>